<evidence type="ECO:0000313" key="2">
    <source>
        <dbReference type="Proteomes" id="UP000030428"/>
    </source>
</evidence>
<dbReference type="EMBL" id="JSZA02000001">
    <property type="protein sequence ID" value="KHD05322.1"/>
    <property type="molecule type" value="Genomic_DNA"/>
</dbReference>
<dbReference type="Proteomes" id="UP000030428">
    <property type="component" value="Unassembled WGS sequence"/>
</dbReference>
<proteinExistence type="predicted"/>
<evidence type="ECO:0000313" key="1">
    <source>
        <dbReference type="EMBL" id="KHD05322.1"/>
    </source>
</evidence>
<gene>
    <name evidence="1" type="ORF">PN36_00400</name>
</gene>
<organism evidence="1 2">
    <name type="scientific">Candidatus Thiomargarita nelsonii</name>
    <dbReference type="NCBI Taxonomy" id="1003181"/>
    <lineage>
        <taxon>Bacteria</taxon>
        <taxon>Pseudomonadati</taxon>
        <taxon>Pseudomonadota</taxon>
        <taxon>Gammaproteobacteria</taxon>
        <taxon>Thiotrichales</taxon>
        <taxon>Thiotrichaceae</taxon>
        <taxon>Thiomargarita</taxon>
    </lineage>
</organism>
<name>A0A0A6P4G0_9GAMM</name>
<protein>
    <submittedName>
        <fullName evidence="1">Uncharacterized protein</fullName>
    </submittedName>
</protein>
<keyword evidence="2" id="KW-1185">Reference proteome</keyword>
<sequence length="87" mass="9549">MNSKQQKEFIKLLKHNPFEITGCVFSSVLSSSENLKPTIGFVQLNESVKHYETLISKGFQAADISEGVLVTNKSGQLSTTNSTINKS</sequence>
<comment type="caution">
    <text evidence="1">The sequence shown here is derived from an EMBL/GenBank/DDBJ whole genome shotgun (WGS) entry which is preliminary data.</text>
</comment>
<reference evidence="1 2" key="1">
    <citation type="journal article" date="2016" name="Front. Microbiol.">
        <title>Single-Cell (Meta-)Genomics of a Dimorphic Candidatus Thiomargarita nelsonii Reveals Genomic Plasticity.</title>
        <authorList>
            <person name="Flood B.E."/>
            <person name="Fliss P."/>
            <person name="Jones D.S."/>
            <person name="Dick G.J."/>
            <person name="Jain S."/>
            <person name="Kaster A.K."/>
            <person name="Winkel M."/>
            <person name="Mussmann M."/>
            <person name="Bailey J."/>
        </authorList>
    </citation>
    <scope>NUCLEOTIDE SEQUENCE [LARGE SCALE GENOMIC DNA]</scope>
    <source>
        <strain evidence="1">Hydrate Ridge</strain>
    </source>
</reference>
<accession>A0A0A6P4G0</accession>
<dbReference type="AlphaFoldDB" id="A0A0A6P4G0"/>